<dbReference type="Proteomes" id="UP000029980">
    <property type="component" value="Chromosome"/>
</dbReference>
<dbReference type="SUPFAM" id="SSF57802">
    <property type="entry name" value="Rubredoxin-like"/>
    <property type="match status" value="1"/>
</dbReference>
<name>A0A097QUP4_9EURY</name>
<dbReference type="STRING" id="1505907.TEU_07540"/>
<dbReference type="KEGG" id="teu:TEU_07540"/>
<evidence type="ECO:0000313" key="1">
    <source>
        <dbReference type="EMBL" id="AIU70196.1"/>
    </source>
</evidence>
<reference evidence="1 2" key="1">
    <citation type="journal article" date="2015" name="Int. J. Syst. Evol. Microbiol.">
        <title>Thermococcus eurythermalis sp. nov., a conditional piezophilic hyperthermophilic archaeon with a wide temperature range isolated from an oil-immersed chimney in the Guaymas Basin.</title>
        <authorList>
            <person name="Zhao W."/>
            <person name="Zeng X."/>
            <person name="Xiao X."/>
        </authorList>
    </citation>
    <scope>NUCLEOTIDE SEQUENCE [LARGE SCALE GENOMIC DNA]</scope>
    <source>
        <strain evidence="1 2">A501</strain>
    </source>
</reference>
<proteinExistence type="predicted"/>
<dbReference type="HOGENOM" id="CLU_2340335_0_0_2"/>
<protein>
    <recommendedName>
        <fullName evidence="3">Rubredoxin-like domain-containing protein</fullName>
    </recommendedName>
</protein>
<sequence length="97" mass="10720">MVEGGESEKKKYFCLHCGHVFDSDRDAPKCPNCGRRKVIPLETLGESLKKHKDKLKELGVLPEPDPEPQKPVVEVQGHNKGCCGVEITILIKPACGR</sequence>
<accession>A0A097QUP4</accession>
<dbReference type="EMBL" id="CP008887">
    <property type="protein sequence ID" value="AIU70196.1"/>
    <property type="molecule type" value="Genomic_DNA"/>
</dbReference>
<evidence type="ECO:0008006" key="3">
    <source>
        <dbReference type="Google" id="ProtNLM"/>
    </source>
</evidence>
<evidence type="ECO:0000313" key="2">
    <source>
        <dbReference type="Proteomes" id="UP000029980"/>
    </source>
</evidence>
<keyword evidence="2" id="KW-1185">Reference proteome</keyword>
<gene>
    <name evidence="1" type="ORF">TEU_07540</name>
</gene>
<organism evidence="1 2">
    <name type="scientific">Thermococcus eurythermalis</name>
    <dbReference type="NCBI Taxonomy" id="1505907"/>
    <lineage>
        <taxon>Archaea</taxon>
        <taxon>Methanobacteriati</taxon>
        <taxon>Methanobacteriota</taxon>
        <taxon>Thermococci</taxon>
        <taxon>Thermococcales</taxon>
        <taxon>Thermococcaceae</taxon>
        <taxon>Thermococcus</taxon>
    </lineage>
</organism>
<dbReference type="AlphaFoldDB" id="A0A097QUP4"/>